<sequence length="323" mass="37437">MIAKFKDIKTLDEFAKLDLKWLVDGFIKEQTITQLFGQSGGGKTTLSLALAKYALDNKSIKQVIYIDCDNSLASLNDNNVRDFIEKYKNIFYYYPDYEPSRFECDFSSCDDFTGVLLIIDGTINLIDGGKINSDESAIKFMRFIKELRAKRLTIIFQNHTAKHDKSSSKGNNQLENYSDENFKTERMASIYTLTPKKYRIPNISPLKIEVDKTSFEIKSICRFSELFNLSDEEKMSIKLCVEILEQDESGLNQKELTAKLYKIKDETHFEIVGRNKLWSLLKKFENKLFSIKTGEKPNEKIYKLCQNKNADEIKKIVLDMEDL</sequence>
<reference evidence="1 2" key="1">
    <citation type="submission" date="2019-07" db="EMBL/GenBank/DDBJ databases">
        <title>Rapid identification of Enteric Bacteria from Whole Genome Sequences (WGS) using Average Nucleotide Identity (ANI).</title>
        <authorList>
            <person name="Lane C."/>
        </authorList>
    </citation>
    <scope>NUCLEOTIDE SEQUENCE [LARGE SCALE GENOMIC DNA]</scope>
    <source>
        <strain evidence="1 2">D2411</strain>
    </source>
</reference>
<evidence type="ECO:0000313" key="1">
    <source>
        <dbReference type="EMBL" id="TWO19081.1"/>
    </source>
</evidence>
<dbReference type="Gene3D" id="3.40.50.300">
    <property type="entry name" value="P-loop containing nucleotide triphosphate hydrolases"/>
    <property type="match status" value="1"/>
</dbReference>
<name>A0A562XAB8_CAMHY</name>
<evidence type="ECO:0000313" key="2">
    <source>
        <dbReference type="Proteomes" id="UP000321812"/>
    </source>
</evidence>
<dbReference type="RefSeq" id="WP_096025740.1">
    <property type="nucleotide sequence ID" value="NZ_VOAP01000021.1"/>
</dbReference>
<proteinExistence type="predicted"/>
<dbReference type="AlphaFoldDB" id="A0A562XAB8"/>
<organism evidence="1 2">
    <name type="scientific">Campylobacter hyointestinalis</name>
    <dbReference type="NCBI Taxonomy" id="198"/>
    <lineage>
        <taxon>Bacteria</taxon>
        <taxon>Pseudomonadati</taxon>
        <taxon>Campylobacterota</taxon>
        <taxon>Epsilonproteobacteria</taxon>
        <taxon>Campylobacterales</taxon>
        <taxon>Campylobacteraceae</taxon>
        <taxon>Campylobacter</taxon>
    </lineage>
</organism>
<dbReference type="EMBL" id="VOAP01000021">
    <property type="protein sequence ID" value="TWO19081.1"/>
    <property type="molecule type" value="Genomic_DNA"/>
</dbReference>
<comment type="caution">
    <text evidence="1">The sequence shown here is derived from an EMBL/GenBank/DDBJ whole genome shotgun (WGS) entry which is preliminary data.</text>
</comment>
<dbReference type="InterPro" id="IPR027417">
    <property type="entry name" value="P-loop_NTPase"/>
</dbReference>
<accession>A0A562XAB8</accession>
<dbReference type="SUPFAM" id="SSF52540">
    <property type="entry name" value="P-loop containing nucleoside triphosphate hydrolases"/>
    <property type="match status" value="1"/>
</dbReference>
<gene>
    <name evidence="1" type="ORF">YZ82_07440</name>
</gene>
<protein>
    <submittedName>
        <fullName evidence="1">AAA family ATPase</fullName>
    </submittedName>
</protein>
<dbReference type="Proteomes" id="UP000321812">
    <property type="component" value="Unassembled WGS sequence"/>
</dbReference>